<name>A0A9P5PI08_9AGAR</name>
<keyword evidence="3" id="KW-1185">Reference proteome</keyword>
<protein>
    <submittedName>
        <fullName evidence="2">Uncharacterized protein</fullName>
    </submittedName>
</protein>
<organism evidence="2 3">
    <name type="scientific">Rhodocollybia butyracea</name>
    <dbReference type="NCBI Taxonomy" id="206335"/>
    <lineage>
        <taxon>Eukaryota</taxon>
        <taxon>Fungi</taxon>
        <taxon>Dikarya</taxon>
        <taxon>Basidiomycota</taxon>
        <taxon>Agaricomycotina</taxon>
        <taxon>Agaricomycetes</taxon>
        <taxon>Agaricomycetidae</taxon>
        <taxon>Agaricales</taxon>
        <taxon>Marasmiineae</taxon>
        <taxon>Omphalotaceae</taxon>
        <taxon>Rhodocollybia</taxon>
    </lineage>
</organism>
<evidence type="ECO:0000313" key="2">
    <source>
        <dbReference type="EMBL" id="KAF9063748.1"/>
    </source>
</evidence>
<evidence type="ECO:0000256" key="1">
    <source>
        <dbReference type="SAM" id="MobiDB-lite"/>
    </source>
</evidence>
<accession>A0A9P5PI08</accession>
<sequence>MRVFDADPTLRWRSASTLNSDTKPSTTTKKTFWTCLPFSFADTFSYIMPWENALLKAYDRLVAIQRQSSFSFSHSYPGAGNDTYIFWALPSEDDFEPIDGQRLSGAPLRHLSPTMIQELHAKFLKLFSSLASPRFVNDPDIRTLRPRVRHLLSQLTIPSLFEQAVMRWRIAQRMILFIEAQITWLVDVKPTFAEPDEWKVQSLCNVVGAVTEDSLAGIPVWYYRSLEHESTIKVAEWVDPKNPPLRMPYSWIDFGDCTPVQASVYNGSVEASRDRFRKMAVETWTIAFPAAIFGANLVQKGVNYSVKSNTPSNVQPSAPGAEIQSSPSSSCSSSSLQPPQKKWKTGNPQPQRNKFFESESPIMPHALPQWVKV</sequence>
<proteinExistence type="predicted"/>
<evidence type="ECO:0000313" key="3">
    <source>
        <dbReference type="Proteomes" id="UP000772434"/>
    </source>
</evidence>
<dbReference type="Proteomes" id="UP000772434">
    <property type="component" value="Unassembled WGS sequence"/>
</dbReference>
<feature type="compositionally biased region" description="Low complexity" evidence="1">
    <location>
        <begin position="324"/>
        <end position="340"/>
    </location>
</feature>
<reference evidence="2" key="1">
    <citation type="submission" date="2020-11" db="EMBL/GenBank/DDBJ databases">
        <authorList>
            <consortium name="DOE Joint Genome Institute"/>
            <person name="Ahrendt S."/>
            <person name="Riley R."/>
            <person name="Andreopoulos W."/>
            <person name="Labutti K."/>
            <person name="Pangilinan J."/>
            <person name="Ruiz-Duenas F.J."/>
            <person name="Barrasa J.M."/>
            <person name="Sanchez-Garcia M."/>
            <person name="Camarero S."/>
            <person name="Miyauchi S."/>
            <person name="Serrano A."/>
            <person name="Linde D."/>
            <person name="Babiker R."/>
            <person name="Drula E."/>
            <person name="Ayuso-Fernandez I."/>
            <person name="Pacheco R."/>
            <person name="Padilla G."/>
            <person name="Ferreira P."/>
            <person name="Barriuso J."/>
            <person name="Kellner H."/>
            <person name="Castanera R."/>
            <person name="Alfaro M."/>
            <person name="Ramirez L."/>
            <person name="Pisabarro A.G."/>
            <person name="Kuo A."/>
            <person name="Tritt A."/>
            <person name="Lipzen A."/>
            <person name="He G."/>
            <person name="Yan M."/>
            <person name="Ng V."/>
            <person name="Cullen D."/>
            <person name="Martin F."/>
            <person name="Rosso M.-N."/>
            <person name="Henrissat B."/>
            <person name="Hibbett D."/>
            <person name="Martinez A.T."/>
            <person name="Grigoriev I.V."/>
        </authorList>
    </citation>
    <scope>NUCLEOTIDE SEQUENCE</scope>
    <source>
        <strain evidence="2">AH 40177</strain>
    </source>
</reference>
<dbReference type="AlphaFoldDB" id="A0A9P5PI08"/>
<gene>
    <name evidence="2" type="ORF">BDP27DRAFT_1426563</name>
</gene>
<dbReference type="OrthoDB" id="2634326at2759"/>
<comment type="caution">
    <text evidence="2">The sequence shown here is derived from an EMBL/GenBank/DDBJ whole genome shotgun (WGS) entry which is preliminary data.</text>
</comment>
<feature type="region of interest" description="Disordered" evidence="1">
    <location>
        <begin position="311"/>
        <end position="361"/>
    </location>
</feature>
<dbReference type="EMBL" id="JADNRY010000139">
    <property type="protein sequence ID" value="KAF9063748.1"/>
    <property type="molecule type" value="Genomic_DNA"/>
</dbReference>